<evidence type="ECO:0000256" key="1">
    <source>
        <dbReference type="SAM" id="Phobius"/>
    </source>
</evidence>
<organism evidence="2 3">
    <name type="scientific">Pseudaeromonas sharmana</name>
    <dbReference type="NCBI Taxonomy" id="328412"/>
    <lineage>
        <taxon>Bacteria</taxon>
        <taxon>Pseudomonadati</taxon>
        <taxon>Pseudomonadota</taxon>
        <taxon>Gammaproteobacteria</taxon>
        <taxon>Aeromonadales</taxon>
        <taxon>Aeromonadaceae</taxon>
        <taxon>Pseudaeromonas</taxon>
    </lineage>
</organism>
<feature type="transmembrane region" description="Helical" evidence="1">
    <location>
        <begin position="6"/>
        <end position="27"/>
    </location>
</feature>
<comment type="caution">
    <text evidence="2">The sequence shown here is derived from an EMBL/GenBank/DDBJ whole genome shotgun (WGS) entry which is preliminary data.</text>
</comment>
<accession>A0ABV8CR27</accession>
<gene>
    <name evidence="2" type="ORF">ACFOSS_14045</name>
</gene>
<protein>
    <submittedName>
        <fullName evidence="2">Uncharacterized protein</fullName>
    </submittedName>
</protein>
<dbReference type="Proteomes" id="UP001595692">
    <property type="component" value="Unassembled WGS sequence"/>
</dbReference>
<keyword evidence="1" id="KW-1133">Transmembrane helix</keyword>
<keyword evidence="1" id="KW-0472">Membrane</keyword>
<evidence type="ECO:0000313" key="3">
    <source>
        <dbReference type="Proteomes" id="UP001595692"/>
    </source>
</evidence>
<reference evidence="3" key="1">
    <citation type="journal article" date="2019" name="Int. J. Syst. Evol. Microbiol.">
        <title>The Global Catalogue of Microorganisms (GCM) 10K type strain sequencing project: providing services to taxonomists for standard genome sequencing and annotation.</title>
        <authorList>
            <consortium name="The Broad Institute Genomics Platform"/>
            <consortium name="The Broad Institute Genome Sequencing Center for Infectious Disease"/>
            <person name="Wu L."/>
            <person name="Ma J."/>
        </authorList>
    </citation>
    <scope>NUCLEOTIDE SEQUENCE [LARGE SCALE GENOMIC DNA]</scope>
    <source>
        <strain evidence="3">CCUG 54939</strain>
    </source>
</reference>
<dbReference type="EMBL" id="JBHSAF010000014">
    <property type="protein sequence ID" value="MFC3914573.1"/>
    <property type="molecule type" value="Genomic_DNA"/>
</dbReference>
<dbReference type="RefSeq" id="WP_377153583.1">
    <property type="nucleotide sequence ID" value="NZ_JBHSAF010000014.1"/>
</dbReference>
<proteinExistence type="predicted"/>
<evidence type="ECO:0000313" key="2">
    <source>
        <dbReference type="EMBL" id="MFC3914573.1"/>
    </source>
</evidence>
<keyword evidence="1" id="KW-0812">Transmembrane</keyword>
<sequence length="165" mass="19016">MVEVLTTALVSNVLVLGIIGFLSRNLVTHLLDKDKKNHENQLEIEKIRFQASFSWVYEKQALAVSELYDLFLELESMVNGGIYLENWNDYRRQLELLRSKYHKSRIFIPNELDELILNIIKIGIDIMGKSTSDPFCKNLSQDLRATKESALKEMRRLLSVAGVNS</sequence>
<name>A0ABV8CR27_9GAMM</name>
<keyword evidence="3" id="KW-1185">Reference proteome</keyword>